<evidence type="ECO:0000313" key="1">
    <source>
        <dbReference type="EMBL" id="SPF67525.1"/>
    </source>
</evidence>
<reference evidence="2" key="1">
    <citation type="submission" date="2018-02" db="EMBL/GenBank/DDBJ databases">
        <authorList>
            <person name="Hornung B."/>
        </authorList>
    </citation>
    <scope>NUCLEOTIDE SEQUENCE [LARGE SCALE GENOMIC DNA]</scope>
</reference>
<dbReference type="AlphaFoldDB" id="A0A375I0A8"/>
<organism evidence="1 2">
    <name type="scientific">Propionibacterium ruminifibrarum</name>
    <dbReference type="NCBI Taxonomy" id="1962131"/>
    <lineage>
        <taxon>Bacteria</taxon>
        <taxon>Bacillati</taxon>
        <taxon>Actinomycetota</taxon>
        <taxon>Actinomycetes</taxon>
        <taxon>Propionibacteriales</taxon>
        <taxon>Propionibacteriaceae</taxon>
        <taxon>Propionibacterium</taxon>
    </lineage>
</organism>
<gene>
    <name evidence="1" type="ORF">PROPJV5_0479</name>
</gene>
<dbReference type="Proteomes" id="UP000265962">
    <property type="component" value="Unassembled WGS sequence"/>
</dbReference>
<sequence length="169" mass="20041">MRQLDPDELLERVEREFRVWLDETGADSAHIEVNGIGRVQDNVAWLMRDGVKEWSRIPWELGSPQGDLRTAQALPDRGAWTWCRLWMAAADGVLRQECDWMREPVFTQASGDIRPGPGDCWNELKRYPRDDEFIPDWLRTGYEAELKRQERNARRCENYRRKREQEHGD</sequence>
<accession>A0A375I0A8</accession>
<dbReference type="EMBL" id="OMOH01000002">
    <property type="protein sequence ID" value="SPF67525.1"/>
    <property type="molecule type" value="Genomic_DNA"/>
</dbReference>
<dbReference type="RefSeq" id="WP_119714747.1">
    <property type="nucleotide sequence ID" value="NZ_OMOH01000002.1"/>
</dbReference>
<protein>
    <submittedName>
        <fullName evidence="1">Uncharacterized protein</fullName>
    </submittedName>
</protein>
<name>A0A375I0A8_9ACTN</name>
<evidence type="ECO:0000313" key="2">
    <source>
        <dbReference type="Proteomes" id="UP000265962"/>
    </source>
</evidence>
<dbReference type="OrthoDB" id="3748032at2"/>
<keyword evidence="2" id="KW-1185">Reference proteome</keyword>
<proteinExistence type="predicted"/>